<dbReference type="Proteomes" id="UP000301475">
    <property type="component" value="Chromosome"/>
</dbReference>
<dbReference type="KEGG" id="ruj:E5Z56_04925"/>
<dbReference type="InterPro" id="IPR045851">
    <property type="entry name" value="AMP-bd_C_sf"/>
</dbReference>
<dbReference type="Gene3D" id="3.40.50.12780">
    <property type="entry name" value="N-terminal domain of ligase-like"/>
    <property type="match status" value="1"/>
</dbReference>
<dbReference type="RefSeq" id="WP_138156791.1">
    <property type="nucleotide sequence ID" value="NZ_CP039381.1"/>
</dbReference>
<feature type="domain" description="AMP-dependent synthetase/ligase" evidence="4">
    <location>
        <begin position="25"/>
        <end position="415"/>
    </location>
</feature>
<proteinExistence type="predicted"/>
<evidence type="ECO:0000259" key="4">
    <source>
        <dbReference type="Pfam" id="PF00501"/>
    </source>
</evidence>
<protein>
    <submittedName>
        <fullName evidence="5">Long-chain fatty acid--CoA ligase</fullName>
    </submittedName>
</protein>
<gene>
    <name evidence="5" type="ORF">E5Z56_04925</name>
</gene>
<dbReference type="EMBL" id="CP039381">
    <property type="protein sequence ID" value="QCT06745.1"/>
    <property type="molecule type" value="Genomic_DNA"/>
</dbReference>
<dbReference type="PROSITE" id="PS00455">
    <property type="entry name" value="AMP_BINDING"/>
    <property type="match status" value="1"/>
</dbReference>
<dbReference type="OrthoDB" id="9778383at2"/>
<evidence type="ECO:0000256" key="2">
    <source>
        <dbReference type="ARBA" id="ARBA00022840"/>
    </source>
</evidence>
<dbReference type="GO" id="GO:0016020">
    <property type="term" value="C:membrane"/>
    <property type="evidence" value="ECO:0007669"/>
    <property type="project" value="TreeGrafter"/>
</dbReference>
<dbReference type="PANTHER" id="PTHR43272:SF33">
    <property type="entry name" value="AMP-BINDING DOMAIN-CONTAINING PROTEIN-RELATED"/>
    <property type="match status" value="1"/>
</dbReference>
<dbReference type="GO" id="GO:0005524">
    <property type="term" value="F:ATP binding"/>
    <property type="evidence" value="ECO:0007669"/>
    <property type="project" value="UniProtKB-KW"/>
</dbReference>
<evidence type="ECO:0000256" key="1">
    <source>
        <dbReference type="ARBA" id="ARBA00022741"/>
    </source>
</evidence>
<evidence type="ECO:0000313" key="5">
    <source>
        <dbReference type="EMBL" id="QCT06745.1"/>
    </source>
</evidence>
<sequence length="567" mass="63910">MDNVTFTPPAIANLKDMLNKSAMLYGEKDAYQIKNSDGTFTHYTYKDVLNMVQGLGTGLINMGLKGQKIAIIGENRIEWEIAYLAIVCGVGIVVPIDKTLPENELKSVIERSEVSAIFYSEKYKDALTRIKFGGQNNLRHLISMDQEKHSGGVYSQKELTEYGNHLIDAGFNEYIDAKINPYTMNIMLFTSGTTSQSKVVALSQYNICSNLLDIDKILDISYEDIFLSFLPLNHVFECTVGFLFPIYKGAKIVFADSARRIVKNLHDYKVTFLACVPAMYEKIFEHVNKALDKAGKQKNIVKLKKLHKHDSMEKKKEIFSYIHDMLGGNIRYLISGAAPLDRDYERRYRELGLNLLQVYGLTETSPVVSMANEENYKLGSVGKPAPSVEARIANPDANGIGELVVKGPNVMMGYYANAEATAQVLQNGWFHTGDLAKIDEDGFIFICGRQKNVIVLKNGKNIFPEEMEAIVNKIEGVQESLIYGKQHGADKDDLRIHVKIVYDPETMERVYHLTDEKEIQQALFQEVKAINRTLPVYKAIRGVVVSKEPLIKTATNKVKRLEEMKTL</sequence>
<organism evidence="5 6">
    <name type="scientific">Ruminococcus bovis</name>
    <dbReference type="NCBI Taxonomy" id="2564099"/>
    <lineage>
        <taxon>Bacteria</taxon>
        <taxon>Bacillati</taxon>
        <taxon>Bacillota</taxon>
        <taxon>Clostridia</taxon>
        <taxon>Eubacteriales</taxon>
        <taxon>Oscillospiraceae</taxon>
        <taxon>Ruminococcus</taxon>
    </lineage>
</organism>
<dbReference type="PANTHER" id="PTHR43272">
    <property type="entry name" value="LONG-CHAIN-FATTY-ACID--COA LIGASE"/>
    <property type="match status" value="1"/>
</dbReference>
<keyword evidence="2" id="KW-0067">ATP-binding</keyword>
<reference evidence="5 6" key="1">
    <citation type="submission" date="2019-04" db="EMBL/GenBank/DDBJ databases">
        <authorList>
            <person name="Embree M."/>
            <person name="Gaffney J.R."/>
        </authorList>
    </citation>
    <scope>NUCLEOTIDE SEQUENCE [LARGE SCALE GENOMIC DNA]</scope>
    <source>
        <strain evidence="5 6">JE7A12</strain>
    </source>
</reference>
<comment type="catalytic activity">
    <reaction evidence="3">
        <text>a long-chain fatty acid + ATP + CoA = a long-chain fatty acyl-CoA + AMP + diphosphate</text>
        <dbReference type="Rhea" id="RHEA:15421"/>
        <dbReference type="ChEBI" id="CHEBI:30616"/>
        <dbReference type="ChEBI" id="CHEBI:33019"/>
        <dbReference type="ChEBI" id="CHEBI:57287"/>
        <dbReference type="ChEBI" id="CHEBI:57560"/>
        <dbReference type="ChEBI" id="CHEBI:83139"/>
        <dbReference type="ChEBI" id="CHEBI:456215"/>
        <dbReference type="EC" id="6.2.1.3"/>
    </reaction>
    <physiologicalReaction direction="left-to-right" evidence="3">
        <dbReference type="Rhea" id="RHEA:15422"/>
    </physiologicalReaction>
</comment>
<keyword evidence="5" id="KW-0436">Ligase</keyword>
<dbReference type="InterPro" id="IPR000873">
    <property type="entry name" value="AMP-dep_synth/lig_dom"/>
</dbReference>
<name>A0A4P8XUK7_9FIRM</name>
<keyword evidence="6" id="KW-1185">Reference proteome</keyword>
<accession>A0A4P8XUK7</accession>
<dbReference type="InterPro" id="IPR042099">
    <property type="entry name" value="ANL_N_sf"/>
</dbReference>
<dbReference type="AlphaFoldDB" id="A0A4P8XUK7"/>
<evidence type="ECO:0000256" key="3">
    <source>
        <dbReference type="ARBA" id="ARBA00024484"/>
    </source>
</evidence>
<dbReference type="GO" id="GO:0004467">
    <property type="term" value="F:long-chain fatty acid-CoA ligase activity"/>
    <property type="evidence" value="ECO:0007669"/>
    <property type="project" value="UniProtKB-EC"/>
</dbReference>
<keyword evidence="1" id="KW-0547">Nucleotide-binding</keyword>
<dbReference type="SUPFAM" id="SSF56801">
    <property type="entry name" value="Acetyl-CoA synthetase-like"/>
    <property type="match status" value="1"/>
</dbReference>
<dbReference type="Pfam" id="PF00501">
    <property type="entry name" value="AMP-binding"/>
    <property type="match status" value="1"/>
</dbReference>
<dbReference type="Gene3D" id="3.30.300.30">
    <property type="match status" value="1"/>
</dbReference>
<evidence type="ECO:0000313" key="6">
    <source>
        <dbReference type="Proteomes" id="UP000301475"/>
    </source>
</evidence>
<dbReference type="InterPro" id="IPR020845">
    <property type="entry name" value="AMP-binding_CS"/>
</dbReference>